<feature type="region of interest" description="Disordered" evidence="2">
    <location>
        <begin position="1"/>
        <end position="204"/>
    </location>
</feature>
<proteinExistence type="predicted"/>
<dbReference type="OrthoDB" id="6163216at2759"/>
<feature type="compositionally biased region" description="Basic residues" evidence="2">
    <location>
        <begin position="325"/>
        <end position="350"/>
    </location>
</feature>
<dbReference type="Pfam" id="PF15386">
    <property type="entry name" value="Tantalus"/>
    <property type="match status" value="1"/>
</dbReference>
<evidence type="ECO:0000313" key="5">
    <source>
        <dbReference type="Proteomes" id="UP000472267"/>
    </source>
</evidence>
<feature type="compositionally biased region" description="Polar residues" evidence="2">
    <location>
        <begin position="116"/>
        <end position="133"/>
    </location>
</feature>
<reference evidence="4" key="3">
    <citation type="submission" date="2025-09" db="UniProtKB">
        <authorList>
            <consortium name="Ensembl"/>
        </authorList>
    </citation>
    <scope>IDENTIFICATION</scope>
</reference>
<feature type="compositionally biased region" description="Low complexity" evidence="2">
    <location>
        <begin position="21"/>
        <end position="37"/>
    </location>
</feature>
<feature type="compositionally biased region" description="Low complexity" evidence="2">
    <location>
        <begin position="67"/>
        <end position="76"/>
    </location>
</feature>
<feature type="compositionally biased region" description="Acidic residues" evidence="2">
    <location>
        <begin position="484"/>
        <end position="493"/>
    </location>
</feature>
<evidence type="ECO:0000259" key="3">
    <source>
        <dbReference type="Pfam" id="PF15386"/>
    </source>
</evidence>
<accession>A0A672GYJ8</accession>
<dbReference type="AlphaFoldDB" id="A0A672GYJ8"/>
<gene>
    <name evidence="4" type="primary">prr14</name>
</gene>
<organism evidence="4 5">
    <name type="scientific">Salarias fasciatus</name>
    <name type="common">Jewelled blenny</name>
    <name type="synonym">Blennius fasciatus</name>
    <dbReference type="NCBI Taxonomy" id="181472"/>
    <lineage>
        <taxon>Eukaryota</taxon>
        <taxon>Metazoa</taxon>
        <taxon>Chordata</taxon>
        <taxon>Craniata</taxon>
        <taxon>Vertebrata</taxon>
        <taxon>Euteleostomi</taxon>
        <taxon>Actinopterygii</taxon>
        <taxon>Neopterygii</taxon>
        <taxon>Teleostei</taxon>
        <taxon>Neoteleostei</taxon>
        <taxon>Acanthomorphata</taxon>
        <taxon>Ovalentaria</taxon>
        <taxon>Blenniimorphae</taxon>
        <taxon>Blenniiformes</taxon>
        <taxon>Blennioidei</taxon>
        <taxon>Blenniidae</taxon>
        <taxon>Salariinae</taxon>
        <taxon>Salarias</taxon>
    </lineage>
</organism>
<feature type="region of interest" description="Disordered" evidence="2">
    <location>
        <begin position="610"/>
        <end position="648"/>
    </location>
</feature>
<feature type="region of interest" description="Disordered" evidence="2">
    <location>
        <begin position="228"/>
        <end position="300"/>
    </location>
</feature>
<protein>
    <submittedName>
        <fullName evidence="4">Uncharacterized LOC115387099</fullName>
    </submittedName>
</protein>
<feature type="domain" description="Tantalus-like" evidence="3">
    <location>
        <begin position="545"/>
        <end position="602"/>
    </location>
</feature>
<feature type="compositionally biased region" description="Low complexity" evidence="2">
    <location>
        <begin position="426"/>
        <end position="446"/>
    </location>
</feature>
<dbReference type="Ensembl" id="ENSSFAT00005024757.1">
    <property type="protein sequence ID" value="ENSSFAP00005023793.1"/>
    <property type="gene ID" value="ENSSFAG00005012269.1"/>
</dbReference>
<feature type="compositionally biased region" description="Basic and acidic residues" evidence="2">
    <location>
        <begin position="180"/>
        <end position="197"/>
    </location>
</feature>
<keyword evidence="1" id="KW-0597">Phosphoprotein</keyword>
<dbReference type="InParanoid" id="A0A672GYJ8"/>
<dbReference type="OMA" id="HIRKEEH"/>
<reference evidence="4" key="2">
    <citation type="submission" date="2025-08" db="UniProtKB">
        <authorList>
            <consortium name="Ensembl"/>
        </authorList>
    </citation>
    <scope>IDENTIFICATION</scope>
</reference>
<dbReference type="Proteomes" id="UP000472267">
    <property type="component" value="Chromosome 4"/>
</dbReference>
<sequence>MLAAVSEAVSDMQTEGSPDAVSVCSVDLSSGSSDTCSKPTSGGSSKRLKTRALSAKPDGKTSSMDLEAAASTSSPAEAEETQLPEVLVRPDIKQLKSKSQCKNLTYRPPKRKLPNQAISLAKSGSSEPSTSPRPSLVLHRVTPTELVKHSTSEQTQLSKRPRRGPRGPAHSAVTNGTREAANHTKENQSDEGERSPDSECSAAEPLPDCFVQLNESDEHMMDVKCEGTTAAADGPGGGVRRPPCSRNVKVKPRRAESQRRRCRLLHSRTRGDDGAKSVTMEDAGLTGSASRPASGFTGRLRRSYSCPEIPSLRSHDAPWSSPQHAAHHGRAHAAHPHHHSHSRHQRRTRRHTVCSVEVEREIAPLCLRKEVYPSRRSASYDHLPPTLALSPSSSLSALASCFLSSPLAFLSKKTDGRPAGGGPGASGHAPSALSSAAAASPLSSAWHHPHPAFIPRAESPGAPMDSSSSGTSLECELEGRRQSEEEDDDDGEDTSSSSQEFEDVALREEKALSDSEIKVVRKLEEPGKVSSIRIRKTLPKPQNNLTPMGLPKPVRLKKKQFSLEEIYTNKNFSKPPESRLETIFEVPLNRKNGSESWFGQRRLKRFLTFLEGGEPRKPKKPLAGGGKAGGSSSSASRPRRGGFAKEEAPLGAQDVDSLLCSKLEQLNLWLIHDQRDS</sequence>
<keyword evidence="5" id="KW-1185">Reference proteome</keyword>
<name>A0A672GYJ8_SALFA</name>
<evidence type="ECO:0000256" key="2">
    <source>
        <dbReference type="SAM" id="MobiDB-lite"/>
    </source>
</evidence>
<evidence type="ECO:0000313" key="4">
    <source>
        <dbReference type="Ensembl" id="ENSSFAP00005023793.1"/>
    </source>
</evidence>
<feature type="region of interest" description="Disordered" evidence="2">
    <location>
        <begin position="414"/>
        <end position="508"/>
    </location>
</feature>
<reference evidence="4" key="1">
    <citation type="submission" date="2019-06" db="EMBL/GenBank/DDBJ databases">
        <authorList>
            <consortium name="Wellcome Sanger Institute Data Sharing"/>
        </authorList>
    </citation>
    <scope>NUCLEOTIDE SEQUENCE [LARGE SCALE GENOMIC DNA]</scope>
</reference>
<feature type="region of interest" description="Disordered" evidence="2">
    <location>
        <begin position="315"/>
        <end position="350"/>
    </location>
</feature>
<evidence type="ECO:0000256" key="1">
    <source>
        <dbReference type="ARBA" id="ARBA00022553"/>
    </source>
</evidence>
<dbReference type="PANTHER" id="PTHR14522:SF2">
    <property type="entry name" value="PROLINE-RICH PROTEIN 14"/>
    <property type="match status" value="1"/>
</dbReference>
<dbReference type="PANTHER" id="PTHR14522">
    <property type="entry name" value="EMO2-RELATED"/>
    <property type="match status" value="1"/>
</dbReference>
<dbReference type="InterPro" id="IPR028149">
    <property type="entry name" value="Tantalus-like"/>
</dbReference>
<dbReference type="InterPro" id="IPR026320">
    <property type="entry name" value="PRR14"/>
</dbReference>